<dbReference type="PANTHER" id="PTHR43343:SF3">
    <property type="entry name" value="PROTEASE DO-LIKE 8, CHLOROPLASTIC"/>
    <property type="match status" value="1"/>
</dbReference>
<dbReference type="Gene3D" id="2.40.10.120">
    <property type="match status" value="1"/>
</dbReference>
<protein>
    <submittedName>
        <fullName evidence="5">Trypsin-like peptidase domain-containing protein</fullName>
    </submittedName>
</protein>
<evidence type="ECO:0000313" key="6">
    <source>
        <dbReference type="Proteomes" id="UP001352263"/>
    </source>
</evidence>
<sequence length="343" mass="35734">MKKQSLYSKSVRPRRRDQSAADGISPTRDHGQAGPRSQYAPSTHAETAAGGTSTASPRTGDPVPSLSAPAAPPKRFGRTRAFAHRHERLLLVLSSVTLSLLLAFIYLGTLPGERKLTQKDIDAAVLHTLTNKTLPSPEVKAFERIRPSVVRITQVGDDKSPSKGKTLGVGTGVVVVDKGVILTNLHVVAGAEKLQVDFADGTKSEAVIIGQQPENDLAVLQASTVPDDLIPATLRSTSGLAIGEKVMAVGFPFNIGPSASSGIVSGLKRNYQAEDEKRVLANLIQFDAAANPGNSGGPLITMTGEVVGIVTAILSPNPQGSFIGIGFAVPIETAAAAAGESPF</sequence>
<dbReference type="PANTHER" id="PTHR43343">
    <property type="entry name" value="PEPTIDASE S12"/>
    <property type="match status" value="1"/>
</dbReference>
<feature type="compositionally biased region" description="Low complexity" evidence="3">
    <location>
        <begin position="42"/>
        <end position="60"/>
    </location>
</feature>
<keyword evidence="6" id="KW-1185">Reference proteome</keyword>
<proteinExistence type="predicted"/>
<evidence type="ECO:0000256" key="2">
    <source>
        <dbReference type="ARBA" id="ARBA00022801"/>
    </source>
</evidence>
<dbReference type="InterPro" id="IPR009003">
    <property type="entry name" value="Peptidase_S1_PA"/>
</dbReference>
<dbReference type="Proteomes" id="UP001352263">
    <property type="component" value="Unassembled WGS sequence"/>
</dbReference>
<keyword evidence="4" id="KW-1133">Transmembrane helix</keyword>
<evidence type="ECO:0000256" key="4">
    <source>
        <dbReference type="SAM" id="Phobius"/>
    </source>
</evidence>
<dbReference type="Pfam" id="PF13365">
    <property type="entry name" value="Trypsin_2"/>
    <property type="match status" value="1"/>
</dbReference>
<evidence type="ECO:0000256" key="3">
    <source>
        <dbReference type="SAM" id="MobiDB-lite"/>
    </source>
</evidence>
<evidence type="ECO:0000313" key="5">
    <source>
        <dbReference type="EMBL" id="MEC4722334.1"/>
    </source>
</evidence>
<dbReference type="SUPFAM" id="SSF50494">
    <property type="entry name" value="Trypsin-like serine proteases"/>
    <property type="match status" value="1"/>
</dbReference>
<dbReference type="RefSeq" id="WP_326509008.1">
    <property type="nucleotide sequence ID" value="NZ_JAWIIV010000028.1"/>
</dbReference>
<reference evidence="5 6" key="1">
    <citation type="submission" date="2023-10" db="EMBL/GenBank/DDBJ databases">
        <title>Noviherbaspirillum sp. CPCC 100848 genome assembly.</title>
        <authorList>
            <person name="Li X.Y."/>
            <person name="Fang X.M."/>
        </authorList>
    </citation>
    <scope>NUCLEOTIDE SEQUENCE [LARGE SCALE GENOMIC DNA]</scope>
    <source>
        <strain evidence="5 6">CPCC 100848</strain>
    </source>
</reference>
<keyword evidence="4" id="KW-0812">Transmembrane</keyword>
<keyword evidence="1" id="KW-0645">Protease</keyword>
<gene>
    <name evidence="5" type="ORF">RY831_24530</name>
</gene>
<evidence type="ECO:0000256" key="1">
    <source>
        <dbReference type="ARBA" id="ARBA00022670"/>
    </source>
</evidence>
<comment type="caution">
    <text evidence="5">The sequence shown here is derived from an EMBL/GenBank/DDBJ whole genome shotgun (WGS) entry which is preliminary data.</text>
</comment>
<keyword evidence="2" id="KW-0378">Hydrolase</keyword>
<organism evidence="5 6">
    <name type="scientific">Noviherbaspirillum album</name>
    <dbReference type="NCBI Taxonomy" id="3080276"/>
    <lineage>
        <taxon>Bacteria</taxon>
        <taxon>Pseudomonadati</taxon>
        <taxon>Pseudomonadota</taxon>
        <taxon>Betaproteobacteria</taxon>
        <taxon>Burkholderiales</taxon>
        <taxon>Oxalobacteraceae</taxon>
        <taxon>Noviherbaspirillum</taxon>
    </lineage>
</organism>
<feature type="region of interest" description="Disordered" evidence="3">
    <location>
        <begin position="1"/>
        <end position="74"/>
    </location>
</feature>
<dbReference type="PRINTS" id="PR00834">
    <property type="entry name" value="PROTEASES2C"/>
</dbReference>
<keyword evidence="4" id="KW-0472">Membrane</keyword>
<feature type="transmembrane region" description="Helical" evidence="4">
    <location>
        <begin position="89"/>
        <end position="108"/>
    </location>
</feature>
<dbReference type="InterPro" id="IPR001940">
    <property type="entry name" value="Peptidase_S1C"/>
</dbReference>
<name>A0ABU6JF93_9BURK</name>
<accession>A0ABU6JF93</accession>
<dbReference type="InterPro" id="IPR051201">
    <property type="entry name" value="Chloro_Bact_Ser_Proteases"/>
</dbReference>
<dbReference type="EMBL" id="JAWIIV010000028">
    <property type="protein sequence ID" value="MEC4722334.1"/>
    <property type="molecule type" value="Genomic_DNA"/>
</dbReference>